<dbReference type="KEGG" id="cme:CYME_CMS092C"/>
<dbReference type="EMBL" id="AP006501">
    <property type="protein sequence ID" value="BAM82731.1"/>
    <property type="molecule type" value="Genomic_DNA"/>
</dbReference>
<dbReference type="OrthoDB" id="10614498at2759"/>
<proteinExistence type="predicted"/>
<dbReference type="HOGENOM" id="CLU_528253_0_0_1"/>
<feature type="compositionally biased region" description="Polar residues" evidence="1">
    <location>
        <begin position="416"/>
        <end position="429"/>
    </location>
</feature>
<dbReference type="Proteomes" id="UP000007014">
    <property type="component" value="Chromosome 19"/>
</dbReference>
<dbReference type="AlphaFoldDB" id="M1UWR3"/>
<dbReference type="GeneID" id="16997495"/>
<gene>
    <name evidence="2" type="ORF">CYME_CMS092C</name>
</gene>
<accession>M1UWR3</accession>
<reference evidence="2 3" key="1">
    <citation type="journal article" date="2004" name="Nature">
        <title>Genome sequence of the ultrasmall unicellular red alga Cyanidioschyzon merolae 10D.</title>
        <authorList>
            <person name="Matsuzaki M."/>
            <person name="Misumi O."/>
            <person name="Shin-i T."/>
            <person name="Maruyama S."/>
            <person name="Takahara M."/>
            <person name="Miyagishima S."/>
            <person name="Mori T."/>
            <person name="Nishida K."/>
            <person name="Yagisawa F."/>
            <person name="Nishida K."/>
            <person name="Yoshida Y."/>
            <person name="Nishimura Y."/>
            <person name="Nakao S."/>
            <person name="Kobayashi T."/>
            <person name="Momoyama Y."/>
            <person name="Higashiyama T."/>
            <person name="Minoda A."/>
            <person name="Sano M."/>
            <person name="Nomoto H."/>
            <person name="Oishi K."/>
            <person name="Hayashi H."/>
            <person name="Ohta F."/>
            <person name="Nishizaka S."/>
            <person name="Haga S."/>
            <person name="Miura S."/>
            <person name="Morishita T."/>
            <person name="Kabeya Y."/>
            <person name="Terasawa K."/>
            <person name="Suzuki Y."/>
            <person name="Ishii Y."/>
            <person name="Asakawa S."/>
            <person name="Takano H."/>
            <person name="Ohta N."/>
            <person name="Kuroiwa H."/>
            <person name="Tanaka K."/>
            <person name="Shimizu N."/>
            <person name="Sugano S."/>
            <person name="Sato N."/>
            <person name="Nozaki H."/>
            <person name="Ogasawara N."/>
            <person name="Kohara Y."/>
            <person name="Kuroiwa T."/>
        </authorList>
    </citation>
    <scope>NUCLEOTIDE SEQUENCE [LARGE SCALE GENOMIC DNA]</scope>
    <source>
        <strain evidence="2 3">10D</strain>
    </source>
</reference>
<organism evidence="2 3">
    <name type="scientific">Cyanidioschyzon merolae (strain NIES-3377 / 10D)</name>
    <name type="common">Unicellular red alga</name>
    <dbReference type="NCBI Taxonomy" id="280699"/>
    <lineage>
        <taxon>Eukaryota</taxon>
        <taxon>Rhodophyta</taxon>
        <taxon>Bangiophyceae</taxon>
        <taxon>Cyanidiales</taxon>
        <taxon>Cyanidiaceae</taxon>
        <taxon>Cyanidioschyzon</taxon>
    </lineage>
</organism>
<feature type="region of interest" description="Disordered" evidence="1">
    <location>
        <begin position="485"/>
        <end position="516"/>
    </location>
</feature>
<protein>
    <submittedName>
        <fullName evidence="2">Uncharacterized protein</fullName>
    </submittedName>
</protein>
<dbReference type="RefSeq" id="XP_005538767.1">
    <property type="nucleotide sequence ID" value="XM_005538710.1"/>
</dbReference>
<reference evidence="2 3" key="2">
    <citation type="journal article" date="2007" name="BMC Biol.">
        <title>A 100%-complete sequence reveals unusually simple genomic features in the hot-spring red alga Cyanidioschyzon merolae.</title>
        <authorList>
            <person name="Nozaki H."/>
            <person name="Takano H."/>
            <person name="Misumi O."/>
            <person name="Terasawa K."/>
            <person name="Matsuzaki M."/>
            <person name="Maruyama S."/>
            <person name="Nishida K."/>
            <person name="Yagisawa F."/>
            <person name="Yoshida Y."/>
            <person name="Fujiwara T."/>
            <person name="Takio S."/>
            <person name="Tamura K."/>
            <person name="Chung S.J."/>
            <person name="Nakamura S."/>
            <person name="Kuroiwa H."/>
            <person name="Tanaka K."/>
            <person name="Sato N."/>
            <person name="Kuroiwa T."/>
        </authorList>
    </citation>
    <scope>NUCLEOTIDE SEQUENCE [LARGE SCALE GENOMIC DNA]</scope>
    <source>
        <strain evidence="2 3">10D</strain>
    </source>
</reference>
<evidence type="ECO:0000313" key="3">
    <source>
        <dbReference type="Proteomes" id="UP000007014"/>
    </source>
</evidence>
<evidence type="ECO:0000256" key="1">
    <source>
        <dbReference type="SAM" id="MobiDB-lite"/>
    </source>
</evidence>
<keyword evidence="3" id="KW-1185">Reference proteome</keyword>
<dbReference type="Gramene" id="CMS092CT">
    <property type="protein sequence ID" value="CMS092CT"/>
    <property type="gene ID" value="CMS092C"/>
</dbReference>
<feature type="region of interest" description="Disordered" evidence="1">
    <location>
        <begin position="106"/>
        <end position="136"/>
    </location>
</feature>
<feature type="compositionally biased region" description="Polar residues" evidence="1">
    <location>
        <begin position="492"/>
        <end position="505"/>
    </location>
</feature>
<name>M1UWR3_CYAM1</name>
<feature type="compositionally biased region" description="Low complexity" evidence="1">
    <location>
        <begin position="430"/>
        <end position="440"/>
    </location>
</feature>
<feature type="region of interest" description="Disordered" evidence="1">
    <location>
        <begin position="416"/>
        <end position="440"/>
    </location>
</feature>
<sequence length="516" mass="54012">MNRASTNLTSGGNWFQPGTSGASSATVQAGLAAQNPVWAPPRTTPWSTGGATPVTPVGSTALNAGSFPGNVGQSSWDTQTNKYADGAAGFPTSLFSSANGSGTLGATPNATSGTASGAWPSTAASSASTSTLKPATELGNTSTFMSWPNSATTGTQFISTGQGMNLNQNPLNAGTGGAFQSAFRTTGGASGATTAAPAPTEQRVPDWVNFEDLSPFMRQQLQQMEQLCLEMQRFADHGVSEENPRATTALRKQLADVNGQAMSLRTALALSSTLVAELKRAKDGAIHFMQYVCDLHEALHAALFDNGTRESGVYGSQQLAPGSAALPSSSSWSSSMPLTTARAWYVERDTAVAPSRTIHLPSSFMEAVTTALEQRAALCEEKLTQVTQLLAAMVGSSSQPGILHALGIDVSDAAAANSQPESGSGSGSLTTTTTTTNTNTIQRLHNTLRNEHLLLMQLAGAVAMLHERVQALREWFTLVYQQRRPRAPDPLQNPSTTMTTTQASGLGQWPFAPIQR</sequence>
<evidence type="ECO:0000313" key="2">
    <source>
        <dbReference type="EMBL" id="BAM82731.1"/>
    </source>
</evidence>
<feature type="region of interest" description="Disordered" evidence="1">
    <location>
        <begin position="1"/>
        <end position="26"/>
    </location>
</feature>
<dbReference type="Gene3D" id="6.10.140.1350">
    <property type="match status" value="1"/>
</dbReference>
<feature type="compositionally biased region" description="Low complexity" evidence="1">
    <location>
        <begin position="110"/>
        <end position="136"/>
    </location>
</feature>